<keyword evidence="2" id="KW-1185">Reference proteome</keyword>
<organism evidence="1 2">
    <name type="scientific">Candidatus Thiodictyon syntrophicum</name>
    <dbReference type="NCBI Taxonomy" id="1166950"/>
    <lineage>
        <taxon>Bacteria</taxon>
        <taxon>Pseudomonadati</taxon>
        <taxon>Pseudomonadota</taxon>
        <taxon>Gammaproteobacteria</taxon>
        <taxon>Chromatiales</taxon>
        <taxon>Chromatiaceae</taxon>
        <taxon>Thiodictyon</taxon>
    </lineage>
</organism>
<dbReference type="AlphaFoldDB" id="A0A2K8U6K7"/>
<protein>
    <submittedName>
        <fullName evidence="1">Uncharacterized protein</fullName>
    </submittedName>
</protein>
<dbReference type="KEGG" id="tsy:THSYN_09840"/>
<dbReference type="Proteomes" id="UP000232638">
    <property type="component" value="Chromosome"/>
</dbReference>
<name>A0A2K8U6K7_9GAMM</name>
<proteinExistence type="predicted"/>
<gene>
    <name evidence="1" type="ORF">THSYN_09840</name>
</gene>
<accession>A0A2K8U6K7</accession>
<sequence length="1123" mass="122501">MCILRAETPLAAEQGWLRELTLWLTYEELPAADSNSLHNQDIWSCFEWRDFFCIARIGRWVAGDEHPSTRAHLRLWLREAIGPGCDPGVLIGQSGAFPLDDQAPANVTDEGTWPDSDTLTILRTRRRAAISLLACLLQAREEGRVLAVAAEPAQLRADADLQRLILVARAALPRTWKMSLRLRLFTLVPGLFIRRERAGLIAIPEHLARSALAADKSVFIADADGMPRFQQQLRPDVLAYSQALIEQTLTLPTGLLAYGNRCDWGNADQCTDWAAQTRNLPLCYRLAEGLRRDDQRNLEGLFRVVIFNAALADAAIPWEQLVSVAEWRRFPAAALGDFVLLEPSSLNPGARRLQSVLEQVLIEHGWQIDAAPQAVAPQRLLALAIHRPALIGAELRRKLVAGTDLDAIFGIAPPDALILSGVLGTFLAVHPSVGPAVVQNARAKAWLPTLLQSVGTGILDLSGWGSFYLSSADSEELLALAEDIAVRPEAAAAWCPFIGELVARLQSSATLDPRTLARVARRLITAVVPTLSPQTYLVLLDLLTAAEESADEVEPLGDCFARALEQADDESRPAMVDALLAASGRTMDARMLIGADGDLRIPLDPVIAARLLDQERLTETLSVVGLLGLLRALPESGDRAAQLVRFIDQRCESRMDETITGLIASGLWDFWIAHTQLDDQSRRQCAVAWLQAAVWDSATAPQPTLEGWRLALAVVREPGLDEGDLPRLRVDRPQRGSHGWPRVRCFEPEQIADLAGLCANAGALARLLELVEGAEMPFDLGDVAVFIAEHAAGQEIAGPMLRWLATGPSARQVPLTLDESALLLARCGRRRERALAARRRSLVSALMHAPKEVLALAEELPTEARMAWHHDLRRWVAARIQEPTACRPILETLEGADLPEANAASFPRRRAALRLAEQGFTHVAAFLDAGYEVDLAAEGTLAALVPRLPGAIGRRLDWSPIADLLQDTGAHDANTSIRRSLTTHPLRLLAARLADRRSPMPEEPLLLLEDLFRAAQQRPELLAPSHAQPGEAYPSEIAAVHMAAVLLPTLGIAGIGRLFLVSVPAPWRDDRGWIASLRGGLANALTGIPWRRACERMSVVDALLYAHATAWNPGAGPGLARSI</sequence>
<evidence type="ECO:0000313" key="2">
    <source>
        <dbReference type="Proteomes" id="UP000232638"/>
    </source>
</evidence>
<evidence type="ECO:0000313" key="1">
    <source>
        <dbReference type="EMBL" id="AUB81222.1"/>
    </source>
</evidence>
<dbReference type="EMBL" id="CP020370">
    <property type="protein sequence ID" value="AUB81222.1"/>
    <property type="molecule type" value="Genomic_DNA"/>
</dbReference>
<reference evidence="1 2" key="1">
    <citation type="submission" date="2017-03" db="EMBL/GenBank/DDBJ databases">
        <title>Complete genome sequence of Candidatus 'Thiodictyon syntrophicum' sp. nov. strain Cad16T, a photolithoautotroph purple sulfur bacterium isolated from an alpine meromictic lake.</title>
        <authorList>
            <person name="Luedin S.M."/>
            <person name="Pothier J.F."/>
            <person name="Danza F."/>
            <person name="Storelli N."/>
            <person name="Wittwer M."/>
            <person name="Tonolla M."/>
        </authorList>
    </citation>
    <scope>NUCLEOTIDE SEQUENCE [LARGE SCALE GENOMIC DNA]</scope>
    <source>
        <strain evidence="1 2">Cad16T</strain>
    </source>
</reference>